<sequence length="232" mass="26922">MPRPRHQQVSLADTPYYHIISRCVRRTFLCGEDHATGRSYEHRRGWIEERIRLLASLFTVDVAAYAVMSNHYHLVIKLSPEQANSWSNDEILARWCCLYQGPPLVKRYQRGETLRDAELRRVNQYAETFRERLTDLSWFMKCLNEPIARKANQEGDCTGHFWESRFKSQPLETEEALLTCMAYVDLNPIRAVMADTPETSDYTSIQERIQPTFNLADAESVNVVVAFKSSAL</sequence>
<dbReference type="SMART" id="SM01321">
    <property type="entry name" value="Y1_Tnp"/>
    <property type="match status" value="1"/>
</dbReference>
<comment type="caution">
    <text evidence="2">The sequence shown here is derived from an EMBL/GenBank/DDBJ whole genome shotgun (WGS) entry which is preliminary data.</text>
</comment>
<feature type="domain" description="Transposase IS200-like" evidence="1">
    <location>
        <begin position="12"/>
        <end position="187"/>
    </location>
</feature>
<dbReference type="InterPro" id="IPR002686">
    <property type="entry name" value="Transposase_17"/>
</dbReference>
<proteinExistence type="predicted"/>
<dbReference type="RefSeq" id="WP_379888255.1">
    <property type="nucleotide sequence ID" value="NZ_JBHSDI010000048.1"/>
</dbReference>
<dbReference type="Proteomes" id="UP001595798">
    <property type="component" value="Unassembled WGS sequence"/>
</dbReference>
<dbReference type="Gene3D" id="3.30.70.1290">
    <property type="entry name" value="Transposase IS200-like"/>
    <property type="match status" value="1"/>
</dbReference>
<dbReference type="PANTHER" id="PTHR34322:SF2">
    <property type="entry name" value="TRANSPOSASE IS200-LIKE DOMAIN-CONTAINING PROTEIN"/>
    <property type="match status" value="1"/>
</dbReference>
<organism evidence="2 3">
    <name type="scientific">Marinobacter lacisalsi</name>
    <dbReference type="NCBI Taxonomy" id="475979"/>
    <lineage>
        <taxon>Bacteria</taxon>
        <taxon>Pseudomonadati</taxon>
        <taxon>Pseudomonadota</taxon>
        <taxon>Gammaproteobacteria</taxon>
        <taxon>Pseudomonadales</taxon>
        <taxon>Marinobacteraceae</taxon>
        <taxon>Marinobacter</taxon>
    </lineage>
</organism>
<dbReference type="SUPFAM" id="SSF143422">
    <property type="entry name" value="Transposase IS200-like"/>
    <property type="match status" value="1"/>
</dbReference>
<keyword evidence="3" id="KW-1185">Reference proteome</keyword>
<evidence type="ECO:0000259" key="1">
    <source>
        <dbReference type="SMART" id="SM01321"/>
    </source>
</evidence>
<dbReference type="PANTHER" id="PTHR34322">
    <property type="entry name" value="TRANSPOSASE, Y1_TNP DOMAIN-CONTAINING"/>
    <property type="match status" value="1"/>
</dbReference>
<name>A0ABV8QIS9_9GAMM</name>
<dbReference type="InterPro" id="IPR036515">
    <property type="entry name" value="Transposase_17_sf"/>
</dbReference>
<evidence type="ECO:0000313" key="3">
    <source>
        <dbReference type="Proteomes" id="UP001595798"/>
    </source>
</evidence>
<accession>A0ABV8QIS9</accession>
<protein>
    <submittedName>
        <fullName evidence="2">Transposase</fullName>
    </submittedName>
</protein>
<reference evidence="3" key="1">
    <citation type="journal article" date="2019" name="Int. J. Syst. Evol. Microbiol.">
        <title>The Global Catalogue of Microorganisms (GCM) 10K type strain sequencing project: providing services to taxonomists for standard genome sequencing and annotation.</title>
        <authorList>
            <consortium name="The Broad Institute Genomics Platform"/>
            <consortium name="The Broad Institute Genome Sequencing Center for Infectious Disease"/>
            <person name="Wu L."/>
            <person name="Ma J."/>
        </authorList>
    </citation>
    <scope>NUCLEOTIDE SEQUENCE [LARGE SCALE GENOMIC DNA]</scope>
    <source>
        <strain evidence="3">CECT 7297</strain>
    </source>
</reference>
<evidence type="ECO:0000313" key="2">
    <source>
        <dbReference type="EMBL" id="MFC4260086.1"/>
    </source>
</evidence>
<gene>
    <name evidence="2" type="ORF">ACFOZ5_13765</name>
</gene>
<dbReference type="EMBL" id="JBHSDI010000048">
    <property type="protein sequence ID" value="MFC4260086.1"/>
    <property type="molecule type" value="Genomic_DNA"/>
</dbReference>